<dbReference type="Proteomes" id="UP000192578">
    <property type="component" value="Unassembled WGS sequence"/>
</dbReference>
<keyword evidence="3" id="KW-1185">Reference proteome</keyword>
<feature type="compositionally biased region" description="Polar residues" evidence="1">
    <location>
        <begin position="1"/>
        <end position="31"/>
    </location>
</feature>
<organism evidence="2 3">
    <name type="scientific">Hypsibius exemplaris</name>
    <name type="common">Freshwater tardigrade</name>
    <dbReference type="NCBI Taxonomy" id="2072580"/>
    <lineage>
        <taxon>Eukaryota</taxon>
        <taxon>Metazoa</taxon>
        <taxon>Ecdysozoa</taxon>
        <taxon>Tardigrada</taxon>
        <taxon>Eutardigrada</taxon>
        <taxon>Parachela</taxon>
        <taxon>Hypsibioidea</taxon>
        <taxon>Hypsibiidae</taxon>
        <taxon>Hypsibius</taxon>
    </lineage>
</organism>
<protein>
    <recommendedName>
        <fullName evidence="4">SnoaL-like domain-containing protein</fullName>
    </recommendedName>
</protein>
<dbReference type="EMBL" id="MTYJ01000086">
    <property type="protein sequence ID" value="OQV15624.1"/>
    <property type="molecule type" value="Genomic_DNA"/>
</dbReference>
<proteinExistence type="predicted"/>
<accession>A0A1W0WKA4</accession>
<evidence type="ECO:0000313" key="3">
    <source>
        <dbReference type="Proteomes" id="UP000192578"/>
    </source>
</evidence>
<evidence type="ECO:0000313" key="2">
    <source>
        <dbReference type="EMBL" id="OQV15624.1"/>
    </source>
</evidence>
<dbReference type="InterPro" id="IPR032710">
    <property type="entry name" value="NTF2-like_dom_sf"/>
</dbReference>
<reference evidence="3" key="1">
    <citation type="submission" date="2017-01" db="EMBL/GenBank/DDBJ databases">
        <title>Comparative genomics of anhydrobiosis in the tardigrade Hypsibius dujardini.</title>
        <authorList>
            <person name="Yoshida Y."/>
            <person name="Koutsovoulos G."/>
            <person name="Laetsch D."/>
            <person name="Stevens L."/>
            <person name="Kumar S."/>
            <person name="Horikawa D."/>
            <person name="Ishino K."/>
            <person name="Komine S."/>
            <person name="Tomita M."/>
            <person name="Blaxter M."/>
            <person name="Arakawa K."/>
        </authorList>
    </citation>
    <scope>NUCLEOTIDE SEQUENCE [LARGE SCALE GENOMIC DNA]</scope>
    <source>
        <strain evidence="3">Z151</strain>
    </source>
</reference>
<name>A0A1W0WKA4_HYPEX</name>
<dbReference type="AlphaFoldDB" id="A0A1W0WKA4"/>
<comment type="caution">
    <text evidence="2">The sequence shown here is derived from an EMBL/GenBank/DDBJ whole genome shotgun (WGS) entry which is preliminary data.</text>
</comment>
<evidence type="ECO:0008006" key="4">
    <source>
        <dbReference type="Google" id="ProtNLM"/>
    </source>
</evidence>
<evidence type="ECO:0000256" key="1">
    <source>
        <dbReference type="SAM" id="MobiDB-lite"/>
    </source>
</evidence>
<sequence length="357" mass="39507">MKSAGSSMSTGRRTTGHWTGPNRTGLRTTGHWTGPDRTGHWTGPDRTGLRTIGLISRCCIFALGLIITVAHSSLADSDLDTNGLSPEKQKVLELLKSIETGSSAPFAYVNPNKYIQHNLDIAPGPAGVQAFIASLNGSARVRTVRVFQLRNVACLQKLYPAKLKRDGDYVWAHTDYILPGWGPMIGFDIFRFENGLIVEHWDNLQTTAGPNPSDHSMTDGPTRPTDLELTDHNRGYIRKYVEEVLVGGNNNLLMSYYFGNNYIQHNPWIGDGLTGTTGLFQGVAALAKAGHAVKYTKLRQVLAEGDFVLVTSEGLFGNQVTAYYDMMRVEHGKIAEHWDVLQPIPAREHWRNDNGKF</sequence>
<dbReference type="SUPFAM" id="SSF54427">
    <property type="entry name" value="NTF2-like"/>
    <property type="match status" value="2"/>
</dbReference>
<feature type="region of interest" description="Disordered" evidence="1">
    <location>
        <begin position="207"/>
        <end position="228"/>
    </location>
</feature>
<feature type="region of interest" description="Disordered" evidence="1">
    <location>
        <begin position="1"/>
        <end position="42"/>
    </location>
</feature>
<gene>
    <name evidence="2" type="ORF">BV898_10211</name>
</gene>
<dbReference type="Gene3D" id="3.10.450.50">
    <property type="match status" value="2"/>
</dbReference>